<gene>
    <name evidence="3" type="ORF">B0H63DRAFT_551948</name>
</gene>
<keyword evidence="1" id="KW-0175">Coiled coil</keyword>
<reference evidence="3" key="1">
    <citation type="journal article" date="2023" name="Mol. Phylogenet. Evol.">
        <title>Genome-scale phylogeny and comparative genomics of the fungal order Sordariales.</title>
        <authorList>
            <person name="Hensen N."/>
            <person name="Bonometti L."/>
            <person name="Westerberg I."/>
            <person name="Brannstrom I.O."/>
            <person name="Guillou S."/>
            <person name="Cros-Aarteil S."/>
            <person name="Calhoun S."/>
            <person name="Haridas S."/>
            <person name="Kuo A."/>
            <person name="Mondo S."/>
            <person name="Pangilinan J."/>
            <person name="Riley R."/>
            <person name="LaButti K."/>
            <person name="Andreopoulos B."/>
            <person name="Lipzen A."/>
            <person name="Chen C."/>
            <person name="Yan M."/>
            <person name="Daum C."/>
            <person name="Ng V."/>
            <person name="Clum A."/>
            <person name="Steindorff A."/>
            <person name="Ohm R.A."/>
            <person name="Martin F."/>
            <person name="Silar P."/>
            <person name="Natvig D.O."/>
            <person name="Lalanne C."/>
            <person name="Gautier V."/>
            <person name="Ament-Velasquez S.L."/>
            <person name="Kruys A."/>
            <person name="Hutchinson M.I."/>
            <person name="Powell A.J."/>
            <person name="Barry K."/>
            <person name="Miller A.N."/>
            <person name="Grigoriev I.V."/>
            <person name="Debuchy R."/>
            <person name="Gladieux P."/>
            <person name="Hiltunen Thoren M."/>
            <person name="Johannesson H."/>
        </authorList>
    </citation>
    <scope>NUCLEOTIDE SEQUENCE</scope>
    <source>
        <strain evidence="3">CBS 232.78</strain>
    </source>
</reference>
<name>A0AAE0N5B1_9PEZI</name>
<dbReference type="AlphaFoldDB" id="A0AAE0N5B1"/>
<evidence type="ECO:0000256" key="1">
    <source>
        <dbReference type="SAM" id="Coils"/>
    </source>
</evidence>
<feature type="region of interest" description="Disordered" evidence="2">
    <location>
        <begin position="1"/>
        <end position="33"/>
    </location>
</feature>
<sequence>MAATPNSNDALSSQRMQEKQEDDFEGPSSLAYDPSYKTLQYCLTKVSREKTTLETKKRNWLGEKKKLDAQSKRLVEENGKLQTRNIDLDWKKSKLEDEIRRLGQHVATLQHGQAETHQYWQNEIQRAKADAQRQETEYNERIIQLEKEKSEQAANVLDTQSAAKVLMEQNKSSALSDSEIERWFVGKEEAWYGWAKDFTNTNLSRLADISAAALKGLAKFVALDGRLPAELLAEKRAPYILLHGLVASFICQEAFSSPWWVFDAIDDFAPKPPSRNPASDDDNEVESQGNPTSVHPLEAPEMREQMDTLYSLLRDVNEKESDQWRAHLMRILCENGLGKLRREPEKDSGQYKLSKGRERFAQKLARRFMSGTAAQFLLKPQAHEQAQRRLEEELNSALEYSAQLWCGRLLMRTAKSLPVLQHHQQDVLKAPSKWLQPHQSQKETLNPPEMFNGLPLLVVVHPAVTVRGTEEGQNYSATSRIWLKARAWMGGTNERRREHEAQRLDHGLMDWF</sequence>
<dbReference type="Proteomes" id="UP001285441">
    <property type="component" value="Unassembled WGS sequence"/>
</dbReference>
<evidence type="ECO:0000313" key="3">
    <source>
        <dbReference type="EMBL" id="KAK3369989.1"/>
    </source>
</evidence>
<protein>
    <submittedName>
        <fullName evidence="3">Uncharacterized protein</fullName>
    </submittedName>
</protein>
<dbReference type="EMBL" id="JAULSW010000009">
    <property type="protein sequence ID" value="KAK3369989.1"/>
    <property type="molecule type" value="Genomic_DNA"/>
</dbReference>
<evidence type="ECO:0000313" key="4">
    <source>
        <dbReference type="Proteomes" id="UP001285441"/>
    </source>
</evidence>
<keyword evidence="4" id="KW-1185">Reference proteome</keyword>
<reference evidence="3" key="2">
    <citation type="submission" date="2023-06" db="EMBL/GenBank/DDBJ databases">
        <authorList>
            <consortium name="Lawrence Berkeley National Laboratory"/>
            <person name="Haridas S."/>
            <person name="Hensen N."/>
            <person name="Bonometti L."/>
            <person name="Westerberg I."/>
            <person name="Brannstrom I.O."/>
            <person name="Guillou S."/>
            <person name="Cros-Aarteil S."/>
            <person name="Calhoun S."/>
            <person name="Kuo A."/>
            <person name="Mondo S."/>
            <person name="Pangilinan J."/>
            <person name="Riley R."/>
            <person name="LaButti K."/>
            <person name="Andreopoulos B."/>
            <person name="Lipzen A."/>
            <person name="Chen C."/>
            <person name="Yanf M."/>
            <person name="Daum C."/>
            <person name="Ng V."/>
            <person name="Clum A."/>
            <person name="Steindorff A."/>
            <person name="Ohm R."/>
            <person name="Martin F."/>
            <person name="Silar P."/>
            <person name="Natvig D."/>
            <person name="Lalanne C."/>
            <person name="Gautier V."/>
            <person name="Ament-velasquez S.L."/>
            <person name="Kruys A."/>
            <person name="Hutchinson M.I."/>
            <person name="Powell A.J."/>
            <person name="Barry K."/>
            <person name="Miller A.N."/>
            <person name="Grigoriev I.V."/>
            <person name="Debuchy R."/>
            <person name="Gladieux P."/>
            <person name="Thoren M.H."/>
            <person name="Johannesson H."/>
        </authorList>
    </citation>
    <scope>NUCLEOTIDE SEQUENCE</scope>
    <source>
        <strain evidence="3">CBS 232.78</strain>
    </source>
</reference>
<accession>A0AAE0N5B1</accession>
<evidence type="ECO:0000256" key="2">
    <source>
        <dbReference type="SAM" id="MobiDB-lite"/>
    </source>
</evidence>
<organism evidence="3 4">
    <name type="scientific">Podospora didyma</name>
    <dbReference type="NCBI Taxonomy" id="330526"/>
    <lineage>
        <taxon>Eukaryota</taxon>
        <taxon>Fungi</taxon>
        <taxon>Dikarya</taxon>
        <taxon>Ascomycota</taxon>
        <taxon>Pezizomycotina</taxon>
        <taxon>Sordariomycetes</taxon>
        <taxon>Sordariomycetidae</taxon>
        <taxon>Sordariales</taxon>
        <taxon>Podosporaceae</taxon>
        <taxon>Podospora</taxon>
    </lineage>
</organism>
<proteinExistence type="predicted"/>
<feature type="coiled-coil region" evidence="1">
    <location>
        <begin position="117"/>
        <end position="155"/>
    </location>
</feature>
<feature type="region of interest" description="Disordered" evidence="2">
    <location>
        <begin position="271"/>
        <end position="299"/>
    </location>
</feature>
<comment type="caution">
    <text evidence="3">The sequence shown here is derived from an EMBL/GenBank/DDBJ whole genome shotgun (WGS) entry which is preliminary data.</text>
</comment>
<feature type="compositionally biased region" description="Polar residues" evidence="2">
    <location>
        <begin position="1"/>
        <end position="15"/>
    </location>
</feature>